<accession>A0ABX6J7Z5</accession>
<name>A0ABX6J7Z5_9FIRM</name>
<dbReference type="EMBL" id="CP048626">
    <property type="protein sequence ID" value="QIB54786.1"/>
    <property type="molecule type" value="Genomic_DNA"/>
</dbReference>
<proteinExistence type="predicted"/>
<evidence type="ECO:0000313" key="2">
    <source>
        <dbReference type="Proteomes" id="UP000464715"/>
    </source>
</evidence>
<protein>
    <submittedName>
        <fullName evidence="1">Uncharacterized protein</fullName>
    </submittedName>
</protein>
<keyword evidence="2" id="KW-1185">Reference proteome</keyword>
<reference evidence="1 2" key="1">
    <citation type="submission" date="2020-02" db="EMBL/GenBank/DDBJ databases">
        <title>Complete genome sequence of Blautia producta JCM 1471(T).</title>
        <authorList>
            <person name="Tourlousse D.M."/>
            <person name="Sakamoto M."/>
            <person name="Miura T."/>
            <person name="Narita K."/>
            <person name="Ohashi A."/>
            <person name="Uchino Y."/>
            <person name="Yamazoe A."/>
            <person name="Kameyama K."/>
            <person name="Terauchi J."/>
            <person name="Ohkuma M."/>
            <person name="Kawasaki H."/>
            <person name="Sekiguchi Y."/>
        </authorList>
    </citation>
    <scope>NUCLEOTIDE SEQUENCE [LARGE SCALE GENOMIC DNA]</scope>
    <source>
        <strain evidence="1 2">JCM 1471</strain>
    </source>
</reference>
<dbReference type="GeneID" id="75051901"/>
<evidence type="ECO:0000313" key="1">
    <source>
        <dbReference type="EMBL" id="QIB54786.1"/>
    </source>
</evidence>
<dbReference type="Proteomes" id="UP000464715">
    <property type="component" value="Chromosome"/>
</dbReference>
<gene>
    <name evidence="1" type="ORF">GXM18_07835</name>
</gene>
<sequence>MDEEELIDQIGNCGEICPCGAYMYANVYADKYVVICPQCGLSFIRKRDTEVSEK</sequence>
<dbReference type="RefSeq" id="WP_163118079.1">
    <property type="nucleotide sequence ID" value="NZ_CP048626.1"/>
</dbReference>
<organism evidence="1 2">
    <name type="scientific">Blautia producta ATCC 27340 = DSM 2950</name>
    <dbReference type="NCBI Taxonomy" id="1121114"/>
    <lineage>
        <taxon>Bacteria</taxon>
        <taxon>Bacillati</taxon>
        <taxon>Bacillota</taxon>
        <taxon>Clostridia</taxon>
        <taxon>Lachnospirales</taxon>
        <taxon>Lachnospiraceae</taxon>
        <taxon>Blautia</taxon>
    </lineage>
</organism>